<sequence length="41" mass="4833">MYLNNLKRCWTSFSTHPKEIIAMFLNRLGFVGQPKIHEVVL</sequence>
<reference evidence="1" key="2">
    <citation type="journal article" date="2015" name="Data Brief">
        <title>Shoot transcriptome of the giant reed, Arundo donax.</title>
        <authorList>
            <person name="Barrero R.A."/>
            <person name="Guerrero F.D."/>
            <person name="Moolhuijzen P."/>
            <person name="Goolsby J.A."/>
            <person name="Tidwell J."/>
            <person name="Bellgard S.E."/>
            <person name="Bellgard M.I."/>
        </authorList>
    </citation>
    <scope>NUCLEOTIDE SEQUENCE</scope>
    <source>
        <tissue evidence="1">Shoot tissue taken approximately 20 cm above the soil surface</tissue>
    </source>
</reference>
<evidence type="ECO:0000313" key="1">
    <source>
        <dbReference type="EMBL" id="JAE29977.1"/>
    </source>
</evidence>
<dbReference type="AlphaFoldDB" id="A0A0A9GZM3"/>
<proteinExistence type="predicted"/>
<protein>
    <submittedName>
        <fullName evidence="1">Uncharacterized protein</fullName>
    </submittedName>
</protein>
<reference evidence="1" key="1">
    <citation type="submission" date="2014-09" db="EMBL/GenBank/DDBJ databases">
        <authorList>
            <person name="Magalhaes I.L.F."/>
            <person name="Oliveira U."/>
            <person name="Santos F.R."/>
            <person name="Vidigal T.H.D.A."/>
            <person name="Brescovit A.D."/>
            <person name="Santos A.J."/>
        </authorList>
    </citation>
    <scope>NUCLEOTIDE SEQUENCE</scope>
    <source>
        <tissue evidence="1">Shoot tissue taken approximately 20 cm above the soil surface</tissue>
    </source>
</reference>
<accession>A0A0A9GZM3</accession>
<name>A0A0A9GZM3_ARUDO</name>
<organism evidence="1">
    <name type="scientific">Arundo donax</name>
    <name type="common">Giant reed</name>
    <name type="synonym">Donax arundinaceus</name>
    <dbReference type="NCBI Taxonomy" id="35708"/>
    <lineage>
        <taxon>Eukaryota</taxon>
        <taxon>Viridiplantae</taxon>
        <taxon>Streptophyta</taxon>
        <taxon>Embryophyta</taxon>
        <taxon>Tracheophyta</taxon>
        <taxon>Spermatophyta</taxon>
        <taxon>Magnoliopsida</taxon>
        <taxon>Liliopsida</taxon>
        <taxon>Poales</taxon>
        <taxon>Poaceae</taxon>
        <taxon>PACMAD clade</taxon>
        <taxon>Arundinoideae</taxon>
        <taxon>Arundineae</taxon>
        <taxon>Arundo</taxon>
    </lineage>
</organism>
<dbReference type="EMBL" id="GBRH01167919">
    <property type="protein sequence ID" value="JAE29977.1"/>
    <property type="molecule type" value="Transcribed_RNA"/>
</dbReference>